<gene>
    <name evidence="2" type="ORF">DLM46_31470</name>
</gene>
<dbReference type="EMBL" id="QHKS01000029">
    <property type="protein sequence ID" value="RDJ98801.1"/>
    <property type="molecule type" value="Genomic_DNA"/>
</dbReference>
<sequence length="120" mass="13157">MQVPSPVNRAVSRGFRPGRNTAAAARTRGKADSGVSAPRLTDVVKIRGCRVSAPLIQPWGECCRIVEWIDRNGEYSCIAVRGAATAAEIRERVRMHRNGQRHTLTDDPGTPAGRVRLRRG</sequence>
<evidence type="ECO:0008006" key="4">
    <source>
        <dbReference type="Google" id="ProtNLM"/>
    </source>
</evidence>
<feature type="region of interest" description="Disordered" evidence="1">
    <location>
        <begin position="96"/>
        <end position="120"/>
    </location>
</feature>
<name>A0A370MZJ1_9BURK</name>
<dbReference type="InterPro" id="IPR021294">
    <property type="entry name" value="DUF2866"/>
</dbReference>
<dbReference type="Pfam" id="PF11065">
    <property type="entry name" value="DUF2866"/>
    <property type="match status" value="1"/>
</dbReference>
<proteinExistence type="predicted"/>
<evidence type="ECO:0000313" key="2">
    <source>
        <dbReference type="EMBL" id="RDJ98801.1"/>
    </source>
</evidence>
<evidence type="ECO:0000256" key="1">
    <source>
        <dbReference type="SAM" id="MobiDB-lite"/>
    </source>
</evidence>
<dbReference type="Proteomes" id="UP000254875">
    <property type="component" value="Unassembled WGS sequence"/>
</dbReference>
<dbReference type="AlphaFoldDB" id="A0A370MZJ1"/>
<comment type="caution">
    <text evidence="2">The sequence shown here is derived from an EMBL/GenBank/DDBJ whole genome shotgun (WGS) entry which is preliminary data.</text>
</comment>
<reference evidence="3" key="1">
    <citation type="submission" date="2018-05" db="EMBL/GenBank/DDBJ databases">
        <authorList>
            <person name="Feng T."/>
        </authorList>
    </citation>
    <scope>NUCLEOTIDE SEQUENCE [LARGE SCALE GENOMIC DNA]</scope>
    <source>
        <strain evidence="3">S27</strain>
    </source>
</reference>
<keyword evidence="3" id="KW-1185">Reference proteome</keyword>
<organism evidence="2 3">
    <name type="scientific">Paraburkholderia lacunae</name>
    <dbReference type="NCBI Taxonomy" id="2211104"/>
    <lineage>
        <taxon>Bacteria</taxon>
        <taxon>Pseudomonadati</taxon>
        <taxon>Pseudomonadota</taxon>
        <taxon>Betaproteobacteria</taxon>
        <taxon>Burkholderiales</taxon>
        <taxon>Burkholderiaceae</taxon>
        <taxon>Paraburkholderia</taxon>
    </lineage>
</organism>
<evidence type="ECO:0000313" key="3">
    <source>
        <dbReference type="Proteomes" id="UP000254875"/>
    </source>
</evidence>
<protein>
    <recommendedName>
        <fullName evidence="4">DUF2866 domain-containing protein</fullName>
    </recommendedName>
</protein>
<accession>A0A370MZJ1</accession>
<dbReference type="OrthoDB" id="9007363at2"/>
<feature type="region of interest" description="Disordered" evidence="1">
    <location>
        <begin position="1"/>
        <end position="35"/>
    </location>
</feature>